<accession>A0A7S2T6V7</accession>
<organism evidence="1">
    <name type="scientific">Chloropicon primus</name>
    <dbReference type="NCBI Taxonomy" id="1764295"/>
    <lineage>
        <taxon>Eukaryota</taxon>
        <taxon>Viridiplantae</taxon>
        <taxon>Chlorophyta</taxon>
        <taxon>Chloropicophyceae</taxon>
        <taxon>Chloropicales</taxon>
        <taxon>Chloropicaceae</taxon>
        <taxon>Chloropicon</taxon>
    </lineage>
</organism>
<sequence length="167" mass="17972">MNNVVFKRDHTYHIVVDGYNGARGRFQLDVRELPQFVNSFSAAGADGASPIPMDTYVPADTYTKADTQGSDAQGSGVALSAAGMLPIASLAGNKAPESDSYVTGGFRSQQDILRSGREHVSAVTRFFSTLESSQKEKEAARQDSFSLTTTRNVLDLLALLAAVILYF</sequence>
<protein>
    <submittedName>
        <fullName evidence="1">Uncharacterized protein</fullName>
    </submittedName>
</protein>
<reference evidence="1" key="1">
    <citation type="submission" date="2021-01" db="EMBL/GenBank/DDBJ databases">
        <authorList>
            <person name="Corre E."/>
            <person name="Pelletier E."/>
            <person name="Niang G."/>
            <person name="Scheremetjew M."/>
            <person name="Finn R."/>
            <person name="Kale V."/>
            <person name="Holt S."/>
            <person name="Cochrane G."/>
            <person name="Meng A."/>
            <person name="Brown T."/>
            <person name="Cohen L."/>
        </authorList>
    </citation>
    <scope>NUCLEOTIDE SEQUENCE</scope>
    <source>
        <strain evidence="1">CCMP1205</strain>
    </source>
</reference>
<dbReference type="AlphaFoldDB" id="A0A7S2T6V7"/>
<evidence type="ECO:0000313" key="1">
    <source>
        <dbReference type="EMBL" id="CAD9718974.1"/>
    </source>
</evidence>
<proteinExistence type="predicted"/>
<dbReference type="EMBL" id="HBHL01011979">
    <property type="protein sequence ID" value="CAD9718974.1"/>
    <property type="molecule type" value="Transcribed_RNA"/>
</dbReference>
<name>A0A7S2T6V7_9CHLO</name>
<gene>
    <name evidence="1" type="ORF">CPRI1469_LOCUS7840</name>
</gene>